<evidence type="ECO:0000313" key="3">
    <source>
        <dbReference type="Proteomes" id="UP001595898"/>
    </source>
</evidence>
<sequence>MASTRPSGSRPAQEPIPHRVANWLWTRLSRPGPLRPTAGGGLLTVLASVAVSIAAVGPLGSEIRIRWSVGTSYGPEHAPTLLVLATFPALVAIALVGFRGLSLLLERTDEFDAARGYYELAALLVLLALVLTQVATVTANLL</sequence>
<feature type="transmembrane region" description="Helical" evidence="1">
    <location>
        <begin position="37"/>
        <end position="60"/>
    </location>
</feature>
<keyword evidence="1" id="KW-1133">Transmembrane helix</keyword>
<proteinExistence type="predicted"/>
<accession>A0ABD5PQM2</accession>
<feature type="transmembrane region" description="Helical" evidence="1">
    <location>
        <begin position="117"/>
        <end position="139"/>
    </location>
</feature>
<evidence type="ECO:0000256" key="1">
    <source>
        <dbReference type="SAM" id="Phobius"/>
    </source>
</evidence>
<dbReference type="Proteomes" id="UP001595898">
    <property type="component" value="Unassembled WGS sequence"/>
</dbReference>
<keyword evidence="3" id="KW-1185">Reference proteome</keyword>
<reference evidence="2 3" key="1">
    <citation type="journal article" date="2019" name="Int. J. Syst. Evol. Microbiol.">
        <title>The Global Catalogue of Microorganisms (GCM) 10K type strain sequencing project: providing services to taxonomists for standard genome sequencing and annotation.</title>
        <authorList>
            <consortium name="The Broad Institute Genomics Platform"/>
            <consortium name="The Broad Institute Genome Sequencing Center for Infectious Disease"/>
            <person name="Wu L."/>
            <person name="Ma J."/>
        </authorList>
    </citation>
    <scope>NUCLEOTIDE SEQUENCE [LARGE SCALE GENOMIC DNA]</scope>
    <source>
        <strain evidence="2 3">WLHS5</strain>
    </source>
</reference>
<feature type="transmembrane region" description="Helical" evidence="1">
    <location>
        <begin position="80"/>
        <end position="105"/>
    </location>
</feature>
<protein>
    <recommendedName>
        <fullName evidence="4">Yip1 domain-containing protein</fullName>
    </recommendedName>
</protein>
<gene>
    <name evidence="2" type="ORF">ACFO5R_12630</name>
</gene>
<keyword evidence="1" id="KW-0812">Transmembrane</keyword>
<evidence type="ECO:0000313" key="2">
    <source>
        <dbReference type="EMBL" id="MFC4542767.1"/>
    </source>
</evidence>
<evidence type="ECO:0008006" key="4">
    <source>
        <dbReference type="Google" id="ProtNLM"/>
    </source>
</evidence>
<comment type="caution">
    <text evidence="2">The sequence shown here is derived from an EMBL/GenBank/DDBJ whole genome shotgun (WGS) entry which is preliminary data.</text>
</comment>
<keyword evidence="1" id="KW-0472">Membrane</keyword>
<organism evidence="2 3">
    <name type="scientific">Halosolutus amylolyticus</name>
    <dbReference type="NCBI Taxonomy" id="2932267"/>
    <lineage>
        <taxon>Archaea</taxon>
        <taxon>Methanobacteriati</taxon>
        <taxon>Methanobacteriota</taxon>
        <taxon>Stenosarchaea group</taxon>
        <taxon>Halobacteria</taxon>
        <taxon>Halobacteriales</taxon>
        <taxon>Natrialbaceae</taxon>
        <taxon>Halosolutus</taxon>
    </lineage>
</organism>
<dbReference type="AlphaFoldDB" id="A0ABD5PQM2"/>
<name>A0ABD5PQM2_9EURY</name>
<dbReference type="EMBL" id="JBHSFA010000007">
    <property type="protein sequence ID" value="MFC4542767.1"/>
    <property type="molecule type" value="Genomic_DNA"/>
</dbReference>
<dbReference type="RefSeq" id="WP_250140541.1">
    <property type="nucleotide sequence ID" value="NZ_JALIQP010000002.1"/>
</dbReference>